<gene>
    <name evidence="2" type="ORF">HYDPIDRAFT_171022</name>
</gene>
<feature type="compositionally biased region" description="Basic and acidic residues" evidence="1">
    <location>
        <begin position="9"/>
        <end position="29"/>
    </location>
</feature>
<name>A0A0C9VMU8_9AGAM</name>
<feature type="region of interest" description="Disordered" evidence="1">
    <location>
        <begin position="1"/>
        <end position="96"/>
    </location>
</feature>
<evidence type="ECO:0000256" key="1">
    <source>
        <dbReference type="SAM" id="MobiDB-lite"/>
    </source>
</evidence>
<evidence type="ECO:0000313" key="3">
    <source>
        <dbReference type="Proteomes" id="UP000053820"/>
    </source>
</evidence>
<protein>
    <submittedName>
        <fullName evidence="2">Uncharacterized protein</fullName>
    </submittedName>
</protein>
<accession>A0A0C9VMU8</accession>
<proteinExistence type="predicted"/>
<evidence type="ECO:0000313" key="2">
    <source>
        <dbReference type="EMBL" id="KIJ58990.1"/>
    </source>
</evidence>
<reference evidence="2 3" key="1">
    <citation type="submission" date="2014-04" db="EMBL/GenBank/DDBJ databases">
        <title>Evolutionary Origins and Diversification of the Mycorrhizal Mutualists.</title>
        <authorList>
            <consortium name="DOE Joint Genome Institute"/>
            <consortium name="Mycorrhizal Genomics Consortium"/>
            <person name="Kohler A."/>
            <person name="Kuo A."/>
            <person name="Nagy L.G."/>
            <person name="Floudas D."/>
            <person name="Copeland A."/>
            <person name="Barry K.W."/>
            <person name="Cichocki N."/>
            <person name="Veneault-Fourrey C."/>
            <person name="LaButti K."/>
            <person name="Lindquist E.A."/>
            <person name="Lipzen A."/>
            <person name="Lundell T."/>
            <person name="Morin E."/>
            <person name="Murat C."/>
            <person name="Riley R."/>
            <person name="Ohm R."/>
            <person name="Sun H."/>
            <person name="Tunlid A."/>
            <person name="Henrissat B."/>
            <person name="Grigoriev I.V."/>
            <person name="Hibbett D.S."/>
            <person name="Martin F."/>
        </authorList>
    </citation>
    <scope>NUCLEOTIDE SEQUENCE [LARGE SCALE GENOMIC DNA]</scope>
    <source>
        <strain evidence="2 3">MD-312</strain>
    </source>
</reference>
<dbReference type="HOGENOM" id="CLU_133942_0_0_1"/>
<feature type="compositionally biased region" description="Basic residues" evidence="1">
    <location>
        <begin position="66"/>
        <end position="81"/>
    </location>
</feature>
<keyword evidence="3" id="KW-1185">Reference proteome</keyword>
<dbReference type="Proteomes" id="UP000053820">
    <property type="component" value="Unassembled WGS sequence"/>
</dbReference>
<dbReference type="EMBL" id="KN839901">
    <property type="protein sequence ID" value="KIJ58990.1"/>
    <property type="molecule type" value="Genomic_DNA"/>
</dbReference>
<sequence length="154" mass="16773">MILEALGIEDDRIASGQGDHEGHPLEDPRSNGAQDCGEADEAAGDSSDYGGNDDSEPMGWGTGKARCSKKKSAKRREKRRAKQESQTPNQYGMRASFARRYPRPLANLVKLNAVNLPAAQGVYVGLRQPQENPKEQSAGGLCVDGFRTLEWDGR</sequence>
<dbReference type="AlphaFoldDB" id="A0A0C9VMU8"/>
<organism evidence="2 3">
    <name type="scientific">Hydnomerulius pinastri MD-312</name>
    <dbReference type="NCBI Taxonomy" id="994086"/>
    <lineage>
        <taxon>Eukaryota</taxon>
        <taxon>Fungi</taxon>
        <taxon>Dikarya</taxon>
        <taxon>Basidiomycota</taxon>
        <taxon>Agaricomycotina</taxon>
        <taxon>Agaricomycetes</taxon>
        <taxon>Agaricomycetidae</taxon>
        <taxon>Boletales</taxon>
        <taxon>Boletales incertae sedis</taxon>
        <taxon>Leucogyrophana</taxon>
    </lineage>
</organism>